<dbReference type="PANTHER" id="PTHR13145">
    <property type="entry name" value="SSM4 PROTEIN"/>
    <property type="match status" value="1"/>
</dbReference>
<feature type="compositionally biased region" description="Acidic residues" evidence="13">
    <location>
        <begin position="354"/>
        <end position="364"/>
    </location>
</feature>
<keyword evidence="17" id="KW-1185">Reference proteome</keyword>
<keyword evidence="8" id="KW-0863">Zinc-finger</keyword>
<comment type="subcellular location">
    <subcellularLocation>
        <location evidence="2">Membrane</location>
        <topology evidence="2">Multi-pass membrane protein</topology>
    </subcellularLocation>
</comment>
<feature type="transmembrane region" description="Helical" evidence="14">
    <location>
        <begin position="849"/>
        <end position="870"/>
    </location>
</feature>
<feature type="compositionally biased region" description="Acidic residues" evidence="13">
    <location>
        <begin position="272"/>
        <end position="297"/>
    </location>
</feature>
<dbReference type="SUPFAM" id="SSF57850">
    <property type="entry name" value="RING/U-box"/>
    <property type="match status" value="1"/>
</dbReference>
<evidence type="ECO:0000256" key="13">
    <source>
        <dbReference type="SAM" id="MobiDB-lite"/>
    </source>
</evidence>
<comment type="pathway">
    <text evidence="3">Protein modification; protein ubiquitination.</text>
</comment>
<feature type="region of interest" description="Disordered" evidence="13">
    <location>
        <begin position="272"/>
        <end position="322"/>
    </location>
</feature>
<dbReference type="CDD" id="cd16702">
    <property type="entry name" value="RING_CH-C4HC3_MARCH6"/>
    <property type="match status" value="1"/>
</dbReference>
<feature type="region of interest" description="Disordered" evidence="13">
    <location>
        <begin position="221"/>
        <end position="243"/>
    </location>
</feature>
<evidence type="ECO:0000256" key="2">
    <source>
        <dbReference type="ARBA" id="ARBA00004141"/>
    </source>
</evidence>
<feature type="domain" description="RING-CH-type" evidence="15">
    <location>
        <begin position="2"/>
        <end position="63"/>
    </location>
</feature>
<feature type="transmembrane region" description="Helical" evidence="14">
    <location>
        <begin position="629"/>
        <end position="650"/>
    </location>
</feature>
<keyword evidence="12 14" id="KW-0472">Membrane</keyword>
<dbReference type="InterPro" id="IPR056521">
    <property type="entry name" value="MARCHF6-like_C"/>
</dbReference>
<name>A0A2V3IWH5_9FLOR</name>
<evidence type="ECO:0000256" key="5">
    <source>
        <dbReference type="ARBA" id="ARBA00022679"/>
    </source>
</evidence>
<feature type="transmembrane region" description="Helical" evidence="14">
    <location>
        <begin position="97"/>
        <end position="119"/>
    </location>
</feature>
<dbReference type="EMBL" id="NBIV01000039">
    <property type="protein sequence ID" value="PXF46439.1"/>
    <property type="molecule type" value="Genomic_DNA"/>
</dbReference>
<dbReference type="SMART" id="SM00744">
    <property type="entry name" value="RINGv"/>
    <property type="match status" value="1"/>
</dbReference>
<keyword evidence="7" id="KW-0479">Metal-binding</keyword>
<dbReference type="InterPro" id="IPR013083">
    <property type="entry name" value="Znf_RING/FYVE/PHD"/>
</dbReference>
<feature type="transmembrane region" description="Helical" evidence="14">
    <location>
        <begin position="978"/>
        <end position="999"/>
    </location>
</feature>
<feature type="transmembrane region" description="Helical" evidence="14">
    <location>
        <begin position="572"/>
        <end position="598"/>
    </location>
</feature>
<evidence type="ECO:0000259" key="15">
    <source>
        <dbReference type="PROSITE" id="PS51292"/>
    </source>
</evidence>
<dbReference type="STRING" id="448386.A0A2V3IWH5"/>
<feature type="transmembrane region" description="Helical" evidence="14">
    <location>
        <begin position="527"/>
        <end position="551"/>
    </location>
</feature>
<keyword evidence="9" id="KW-0833">Ubl conjugation pathway</keyword>
<comment type="catalytic activity">
    <reaction evidence="1">
        <text>S-ubiquitinyl-[E2 ubiquitin-conjugating enzyme]-L-cysteine + [acceptor protein]-L-lysine = [E2 ubiquitin-conjugating enzyme]-L-cysteine + N(6)-ubiquitinyl-[acceptor protein]-L-lysine.</text>
        <dbReference type="EC" id="2.3.2.27"/>
    </reaction>
</comment>
<evidence type="ECO:0000256" key="10">
    <source>
        <dbReference type="ARBA" id="ARBA00022833"/>
    </source>
</evidence>
<feature type="transmembrane region" description="Helical" evidence="14">
    <location>
        <begin position="1066"/>
        <end position="1085"/>
    </location>
</feature>
<evidence type="ECO:0000256" key="11">
    <source>
        <dbReference type="ARBA" id="ARBA00022989"/>
    </source>
</evidence>
<dbReference type="Proteomes" id="UP000247409">
    <property type="component" value="Unassembled WGS sequence"/>
</dbReference>
<sequence>MAEVEADRECRICRGEDEPGRPLLHPCRCSGSIKFTHEDCLVNWLAQSGSTRCELCNHPFRFEPLYQPNTPSALPTQEFLVGILALFKKSIKTAARIVLVFTVWLFFLPVGTCWTWYALFITSPTQLPALLASRGPTAIVTDAFYGFLLSAGIVFVFLGVSSLREYVRHLPQDAPEDEDEQFHMFPDDDLAQDINNLEGAADVQGVVDVQALLDLEHAQRDEAEPDNPPGNHDHHSGDVQLPHDEDLDQEQDLNGELVDEVDELVRDTYDFFVDDDNENENDDPNGDLGLEDEDEERNSERDQDVMIGYPAGESDGYASSSDYIEDEDFDDVLHQHMLDNHAQRAEMLNGPQEDGPDEPEDEDQDPRGDGGALFGLFELDPDEVPLEEVVGLRGHIRNLFDNAGTVLVSNAVFLGIFTLIPLLIGRLALRLFSIQSFPTQSVSLGYIASLVSNSNAPVLPAATPGRNGSAILTAASSQFPDRERTSSVPVLGERFAFNENSYSFENQSILHGADDQEQPLVSYIDNFLIVLLGYGMIALVAVAYIGAISLLRHRYPRLDSPITRQVARMLRYVATFIKIIVLILFEFGVFPLGCGWWLDICTLQLFGGTTQSRFAYCRQSPWTCTGGHWVLGIVYMAHISLFISLLRDVIRPELLWFLRNPDDPEFHPFRELVEKPLSRHARRMCLSVIIYVPLVLALVYAPSQLCLKLLPHVFPFRSEDFSHILIDVPFGNLLIGPLIRLLYFGRPEVSMQILISAWIRGISAFLGIQDLVVKGENENENPAVPNRLEGVQDGIPGLPPGDPGPLNRMFAPQQGLDYAEGVLDPVDTSTEDEYHEENEGSRKYVGIRAAVMIFAAWGTLVFIESSLIAVPTVLGRWLMGTVGLPVRHDLHPFLLGLNVLLGAVNGICRLAKYFKTLDTLAMISLEMPYLLLVGKGTVIISIWLGVIPLMTGLLFELILVPIRVSHNETPYFCLHQDWALGLLLLKVWSCIAASGGFGAKWRERVLRAREGDLAGLDHNFLRIMREVVLPVFLWALTALCVPYSIAKGVFPALGIVQWVSDMVYRYAYFTTACFYCSFELLRYSMSVLRDLHDSIRDDKYLVGKRLYNFGDNHDEVELSQEQ</sequence>
<evidence type="ECO:0000313" key="17">
    <source>
        <dbReference type="Proteomes" id="UP000247409"/>
    </source>
</evidence>
<dbReference type="Pfam" id="PF12906">
    <property type="entry name" value="RINGv"/>
    <property type="match status" value="1"/>
</dbReference>
<feature type="transmembrane region" description="Helical" evidence="14">
    <location>
        <begin position="139"/>
        <end position="160"/>
    </location>
</feature>
<protein>
    <recommendedName>
        <fullName evidence="4">RING-type E3 ubiquitin transferase</fullName>
        <ecNumber evidence="4">2.3.2.27</ecNumber>
    </recommendedName>
</protein>
<gene>
    <name evidence="16" type="ORF">BWQ96_03833</name>
</gene>
<dbReference type="AlphaFoldDB" id="A0A2V3IWH5"/>
<dbReference type="GO" id="GO:0036503">
    <property type="term" value="P:ERAD pathway"/>
    <property type="evidence" value="ECO:0007669"/>
    <property type="project" value="TreeGrafter"/>
</dbReference>
<feature type="compositionally biased region" description="Basic and acidic residues" evidence="13">
    <location>
        <begin position="231"/>
        <end position="243"/>
    </location>
</feature>
<evidence type="ECO:0000256" key="8">
    <source>
        <dbReference type="ARBA" id="ARBA00022771"/>
    </source>
</evidence>
<feature type="transmembrane region" description="Helical" evidence="14">
    <location>
        <begin position="890"/>
        <end position="908"/>
    </location>
</feature>
<evidence type="ECO:0000256" key="6">
    <source>
        <dbReference type="ARBA" id="ARBA00022692"/>
    </source>
</evidence>
<dbReference type="Pfam" id="PF23113">
    <property type="entry name" value="MARCHF6_C"/>
    <property type="match status" value="1"/>
</dbReference>
<feature type="region of interest" description="Disordered" evidence="13">
    <location>
        <begin position="347"/>
        <end position="371"/>
    </location>
</feature>
<feature type="transmembrane region" description="Helical" evidence="14">
    <location>
        <begin position="403"/>
        <end position="424"/>
    </location>
</feature>
<dbReference type="PROSITE" id="PS51292">
    <property type="entry name" value="ZF_RING_CH"/>
    <property type="match status" value="1"/>
</dbReference>
<feature type="transmembrane region" description="Helical" evidence="14">
    <location>
        <begin position="929"/>
        <end position="958"/>
    </location>
</feature>
<feature type="transmembrane region" description="Helical" evidence="14">
    <location>
        <begin position="1027"/>
        <end position="1046"/>
    </location>
</feature>
<evidence type="ECO:0000256" key="7">
    <source>
        <dbReference type="ARBA" id="ARBA00022723"/>
    </source>
</evidence>
<dbReference type="FunFam" id="3.30.40.10:FF:000287">
    <property type="entry name" value="RING finger membrane protein"/>
    <property type="match status" value="1"/>
</dbReference>
<dbReference type="GO" id="GO:0005789">
    <property type="term" value="C:endoplasmic reticulum membrane"/>
    <property type="evidence" value="ECO:0007669"/>
    <property type="project" value="TreeGrafter"/>
</dbReference>
<evidence type="ECO:0000256" key="14">
    <source>
        <dbReference type="SAM" id="Phobius"/>
    </source>
</evidence>
<evidence type="ECO:0000256" key="12">
    <source>
        <dbReference type="ARBA" id="ARBA00023136"/>
    </source>
</evidence>
<dbReference type="GO" id="GO:0016874">
    <property type="term" value="F:ligase activity"/>
    <property type="evidence" value="ECO:0007669"/>
    <property type="project" value="UniProtKB-KW"/>
</dbReference>
<evidence type="ECO:0000256" key="1">
    <source>
        <dbReference type="ARBA" id="ARBA00000900"/>
    </source>
</evidence>
<organism evidence="16 17">
    <name type="scientific">Gracilariopsis chorda</name>
    <dbReference type="NCBI Taxonomy" id="448386"/>
    <lineage>
        <taxon>Eukaryota</taxon>
        <taxon>Rhodophyta</taxon>
        <taxon>Florideophyceae</taxon>
        <taxon>Rhodymeniophycidae</taxon>
        <taxon>Gracilariales</taxon>
        <taxon>Gracilariaceae</taxon>
        <taxon>Gracilariopsis</taxon>
    </lineage>
</organism>
<feature type="transmembrane region" description="Helical" evidence="14">
    <location>
        <begin position="721"/>
        <end position="743"/>
    </location>
</feature>
<keyword evidence="11 14" id="KW-1133">Transmembrane helix</keyword>
<evidence type="ECO:0000313" key="16">
    <source>
        <dbReference type="EMBL" id="PXF46439.1"/>
    </source>
</evidence>
<evidence type="ECO:0000256" key="3">
    <source>
        <dbReference type="ARBA" id="ARBA00004906"/>
    </source>
</evidence>
<feature type="transmembrane region" description="Helical" evidence="14">
    <location>
        <begin position="684"/>
        <end position="701"/>
    </location>
</feature>
<dbReference type="Gene3D" id="3.30.40.10">
    <property type="entry name" value="Zinc/RING finger domain, C3HC4 (zinc finger)"/>
    <property type="match status" value="1"/>
</dbReference>
<dbReference type="InterPro" id="IPR011016">
    <property type="entry name" value="Znf_RING-CH"/>
</dbReference>
<dbReference type="PANTHER" id="PTHR13145:SF0">
    <property type="entry name" value="E3 UBIQUITIN-PROTEIN LIGASE MARCHF6"/>
    <property type="match status" value="1"/>
</dbReference>
<proteinExistence type="predicted"/>
<dbReference type="OrthoDB" id="4669at2759"/>
<accession>A0A2V3IWH5</accession>
<keyword evidence="6 14" id="KW-0812">Transmembrane</keyword>
<dbReference type="EC" id="2.3.2.27" evidence="4"/>
<evidence type="ECO:0000256" key="4">
    <source>
        <dbReference type="ARBA" id="ARBA00012483"/>
    </source>
</evidence>
<keyword evidence="5" id="KW-0808">Transferase</keyword>
<dbReference type="GO" id="GO:0008270">
    <property type="term" value="F:zinc ion binding"/>
    <property type="evidence" value="ECO:0007669"/>
    <property type="project" value="UniProtKB-KW"/>
</dbReference>
<reference evidence="16 17" key="1">
    <citation type="journal article" date="2018" name="Mol. Biol. Evol.">
        <title>Analysis of the draft genome of the red seaweed Gracilariopsis chorda provides insights into genome size evolution in Rhodophyta.</title>
        <authorList>
            <person name="Lee J."/>
            <person name="Yang E.C."/>
            <person name="Graf L."/>
            <person name="Yang J.H."/>
            <person name="Qiu H."/>
            <person name="Zel Zion U."/>
            <person name="Chan C.X."/>
            <person name="Stephens T.G."/>
            <person name="Weber A.P.M."/>
            <person name="Boo G.H."/>
            <person name="Boo S.M."/>
            <person name="Kim K.M."/>
            <person name="Shin Y."/>
            <person name="Jung M."/>
            <person name="Lee S.J."/>
            <person name="Yim H.S."/>
            <person name="Lee J.H."/>
            <person name="Bhattacharya D."/>
            <person name="Yoon H.S."/>
        </authorList>
    </citation>
    <scope>NUCLEOTIDE SEQUENCE [LARGE SCALE GENOMIC DNA]</scope>
    <source>
        <strain evidence="16 17">SKKU-2015</strain>
        <tissue evidence="16">Whole body</tissue>
    </source>
</reference>
<keyword evidence="10" id="KW-0862">Zinc</keyword>
<comment type="caution">
    <text evidence="16">The sequence shown here is derived from an EMBL/GenBank/DDBJ whole genome shotgun (WGS) entry which is preliminary data.</text>
</comment>
<evidence type="ECO:0000256" key="9">
    <source>
        <dbReference type="ARBA" id="ARBA00022786"/>
    </source>
</evidence>
<dbReference type="GO" id="GO:0061630">
    <property type="term" value="F:ubiquitin protein ligase activity"/>
    <property type="evidence" value="ECO:0007669"/>
    <property type="project" value="UniProtKB-EC"/>
</dbReference>
<keyword evidence="16" id="KW-0436">Ligase</keyword>